<evidence type="ECO:0000313" key="3">
    <source>
        <dbReference type="Proteomes" id="UP000247569"/>
    </source>
</evidence>
<dbReference type="Pfam" id="PF12728">
    <property type="entry name" value="HTH_17"/>
    <property type="match status" value="1"/>
</dbReference>
<evidence type="ECO:0000313" key="2">
    <source>
        <dbReference type="EMBL" id="PXX52297.1"/>
    </source>
</evidence>
<organism evidence="2 3">
    <name type="scientific">Nocardia tenerifensis</name>
    <dbReference type="NCBI Taxonomy" id="228006"/>
    <lineage>
        <taxon>Bacteria</taxon>
        <taxon>Bacillati</taxon>
        <taxon>Actinomycetota</taxon>
        <taxon>Actinomycetes</taxon>
        <taxon>Mycobacteriales</taxon>
        <taxon>Nocardiaceae</taxon>
        <taxon>Nocardia</taxon>
    </lineage>
</organism>
<protein>
    <submittedName>
        <fullName evidence="2">Excisionase family DNA binding protein</fullName>
    </submittedName>
</protein>
<reference evidence="2 3" key="1">
    <citation type="submission" date="2018-05" db="EMBL/GenBank/DDBJ databases">
        <title>Genomic Encyclopedia of Type Strains, Phase IV (KMG-IV): sequencing the most valuable type-strain genomes for metagenomic binning, comparative biology and taxonomic classification.</title>
        <authorList>
            <person name="Goeker M."/>
        </authorList>
    </citation>
    <scope>NUCLEOTIDE SEQUENCE [LARGE SCALE GENOMIC DNA]</scope>
    <source>
        <strain evidence="2 3">DSM 44704</strain>
    </source>
</reference>
<proteinExistence type="predicted"/>
<dbReference type="Proteomes" id="UP000247569">
    <property type="component" value="Unassembled WGS sequence"/>
</dbReference>
<dbReference type="RefSeq" id="WP_040741851.1">
    <property type="nucleotide sequence ID" value="NZ_QJKF01000033.1"/>
</dbReference>
<dbReference type="InterPro" id="IPR041657">
    <property type="entry name" value="HTH_17"/>
</dbReference>
<dbReference type="NCBIfam" id="TIGR01764">
    <property type="entry name" value="excise"/>
    <property type="match status" value="1"/>
</dbReference>
<name>A0A318JN42_9NOCA</name>
<gene>
    <name evidence="2" type="ORF">DFR70_13329</name>
</gene>
<feature type="domain" description="Helix-turn-helix" evidence="1">
    <location>
        <begin position="10"/>
        <end position="52"/>
    </location>
</feature>
<dbReference type="InterPro" id="IPR010093">
    <property type="entry name" value="SinI_DNA-bd"/>
</dbReference>
<dbReference type="InterPro" id="IPR009061">
    <property type="entry name" value="DNA-bd_dom_put_sf"/>
</dbReference>
<dbReference type="EMBL" id="QJKF01000033">
    <property type="protein sequence ID" value="PXX52297.1"/>
    <property type="molecule type" value="Genomic_DNA"/>
</dbReference>
<dbReference type="AlphaFoldDB" id="A0A318JN42"/>
<evidence type="ECO:0000259" key="1">
    <source>
        <dbReference type="Pfam" id="PF12728"/>
    </source>
</evidence>
<keyword evidence="3" id="KW-1185">Reference proteome</keyword>
<comment type="caution">
    <text evidence="2">The sequence shown here is derived from an EMBL/GenBank/DDBJ whole genome shotgun (WGS) entry which is preliminary data.</text>
</comment>
<dbReference type="SUPFAM" id="SSF46955">
    <property type="entry name" value="Putative DNA-binding domain"/>
    <property type="match status" value="1"/>
</dbReference>
<sequence length="66" mass="7632">MSLPDPAELITLRAAAALLRVSHPTIRRWISQRRLSEYRVGASPRVDRREVRGLIVLVSPRQEMQR</sequence>
<accession>A0A318JN42</accession>
<dbReference type="GO" id="GO:0003677">
    <property type="term" value="F:DNA binding"/>
    <property type="evidence" value="ECO:0007669"/>
    <property type="project" value="InterPro"/>
</dbReference>